<feature type="compositionally biased region" description="Basic and acidic residues" evidence="3">
    <location>
        <begin position="711"/>
        <end position="721"/>
    </location>
</feature>
<feature type="domain" description="Suppressor of white apricot N-terminal" evidence="4">
    <location>
        <begin position="39"/>
        <end position="174"/>
    </location>
</feature>
<dbReference type="InterPro" id="IPR019147">
    <property type="entry name" value="SWAP_N_domain"/>
</dbReference>
<dbReference type="EMBL" id="GDHF01007472">
    <property type="protein sequence ID" value="JAI44842.1"/>
    <property type="molecule type" value="Transcribed_RNA"/>
</dbReference>
<feature type="compositionally biased region" description="Low complexity" evidence="3">
    <location>
        <begin position="634"/>
        <end position="652"/>
    </location>
</feature>
<feature type="compositionally biased region" description="Basic residues" evidence="3">
    <location>
        <begin position="466"/>
        <end position="476"/>
    </location>
</feature>
<evidence type="ECO:0000256" key="2">
    <source>
        <dbReference type="ARBA" id="ARBA00023187"/>
    </source>
</evidence>
<reference evidence="5" key="1">
    <citation type="submission" date="2015-06" db="EMBL/GenBank/DDBJ databases">
        <authorList>
            <person name="Hoefler B.C."/>
            <person name="Straight P.D."/>
        </authorList>
    </citation>
    <scope>NUCLEOTIDE SEQUENCE</scope>
</reference>
<feature type="compositionally biased region" description="Basic and acidic residues" evidence="3">
    <location>
        <begin position="297"/>
        <end position="308"/>
    </location>
</feature>
<organism evidence="5">
    <name type="scientific">Bactrocera latifrons</name>
    <name type="common">Malaysian fruit fly</name>
    <name type="synonym">Chaetodacus latifrons</name>
    <dbReference type="NCBI Taxonomy" id="174628"/>
    <lineage>
        <taxon>Eukaryota</taxon>
        <taxon>Metazoa</taxon>
        <taxon>Ecdysozoa</taxon>
        <taxon>Arthropoda</taxon>
        <taxon>Hexapoda</taxon>
        <taxon>Insecta</taxon>
        <taxon>Pterygota</taxon>
        <taxon>Neoptera</taxon>
        <taxon>Endopterygota</taxon>
        <taxon>Diptera</taxon>
        <taxon>Brachycera</taxon>
        <taxon>Muscomorpha</taxon>
        <taxon>Tephritoidea</taxon>
        <taxon>Tephritidae</taxon>
        <taxon>Bactrocera</taxon>
        <taxon>Bactrocera</taxon>
    </lineage>
</organism>
<feature type="region of interest" description="Disordered" evidence="3">
    <location>
        <begin position="265"/>
        <end position="343"/>
    </location>
</feature>
<evidence type="ECO:0000256" key="3">
    <source>
        <dbReference type="SAM" id="MobiDB-lite"/>
    </source>
</evidence>
<dbReference type="PANTHER" id="PTHR13161:SF4">
    <property type="entry name" value="CLK4-ASSOCIATING SERINE_ARGININE RICH PROTEIN"/>
    <property type="match status" value="1"/>
</dbReference>
<feature type="region of interest" description="Disordered" evidence="3">
    <location>
        <begin position="176"/>
        <end position="208"/>
    </location>
</feature>
<dbReference type="GO" id="GO:0008380">
    <property type="term" value="P:RNA splicing"/>
    <property type="evidence" value="ECO:0007669"/>
    <property type="project" value="UniProtKB-KW"/>
</dbReference>
<sequence length="802" mass="90377">MWHEARKQERRIRGMIVDYRKRAERRQDFYEKIQADPTQFIQVHGRRCKIHLDPATAAAGDGAAIIVPWQGQQDNLIDRFDVRAHLDYIPAIPKVNEPENSETSVEERQCNYERYRILAQNDFLNVTEDKFLHQLYLEEQFGANAQLEAMERSSNKKKPSKSGVSIGYIYEEGVASTTSGSHPFHSSTQEKSSGKSEKGSDSESDSDMDMDVSIDISKLDTSQAHELNACGRNYGMVSNDFYSYLTKDADEAEALRIAREEEQEKMLLSGRKSRRERRAQKERRIACRPFSPPSYAAKEDIGAKKDKDEESESRSPSPDPNAGKITYITSFGGEDELQPHSKISISIGRTPQTLGESCAGVSAATGTLTPQITYAQKVKENLEKLKQLNESTKRSSAMGKTSKTSRSRSRSRKRSRSRSRRRSKRRSRERRRRPYSRSRSRSRLRSQSRNRRHRHRRSRSISYERSRRKRRSRHSSTRSDSCSRSRSQSRSGHVGIHKRRYRSTSSCSHRSRRRSSRSASSGSRHSERKRKQNSKYRKSPIMDRRRPRTRTRSRSHTKTLPPNASSASSSQNLSKGKLVIQPIISTSEVVASNAPFATAAMPMVSYPLSTRISVMSTAVAAAAKEPPPPPPPVEVVKGSSTQSTTASDSAVAINLLPQVVEPPPPPLKRYYGRKRGDDSSDSDSDSASDTNAVDKDNVKLHATISGDGNDSDERMDVDTTSERSNPLPSSSTSTTGKQIGKYCTTAPAKINPSFSNATETKVSKNHQKIFEFLQHKIEKCRNNNKIIKTHGQGDRVLTYQIL</sequence>
<gene>
    <name evidence="5" type="primary">Clasrp_4</name>
    <name evidence="5" type="ORF">c1_g1_i3</name>
</gene>
<dbReference type="PANTHER" id="PTHR13161">
    <property type="entry name" value="SPLICING FACTOR SUPPRESSOR OF WHITE APRICOT"/>
    <property type="match status" value="1"/>
</dbReference>
<dbReference type="Pfam" id="PF09750">
    <property type="entry name" value="DRY_EERY"/>
    <property type="match status" value="1"/>
</dbReference>
<accession>A0A0K8W120</accession>
<keyword evidence="1" id="KW-0507">mRNA processing</keyword>
<protein>
    <submittedName>
        <fullName evidence="5">CLK4-associating serine/arginine rich protein</fullName>
    </submittedName>
</protein>
<dbReference type="SMART" id="SM01141">
    <property type="entry name" value="DRY_EERY"/>
    <property type="match status" value="1"/>
</dbReference>
<dbReference type="GO" id="GO:0006397">
    <property type="term" value="P:mRNA processing"/>
    <property type="evidence" value="ECO:0007669"/>
    <property type="project" value="UniProtKB-KW"/>
</dbReference>
<feature type="compositionally biased region" description="Basic residues" evidence="3">
    <location>
        <begin position="271"/>
        <end position="281"/>
    </location>
</feature>
<evidence type="ECO:0000256" key="1">
    <source>
        <dbReference type="ARBA" id="ARBA00022664"/>
    </source>
</evidence>
<feature type="compositionally biased region" description="Basic residues" evidence="3">
    <location>
        <begin position="526"/>
        <end position="538"/>
    </location>
</feature>
<dbReference type="AlphaFoldDB" id="A0A0K8W120"/>
<keyword evidence="2" id="KW-0508">mRNA splicing</keyword>
<feature type="compositionally biased region" description="Low complexity" evidence="3">
    <location>
        <begin position="560"/>
        <end position="573"/>
    </location>
</feature>
<feature type="compositionally biased region" description="Polar residues" evidence="3">
    <location>
        <begin position="176"/>
        <end position="190"/>
    </location>
</feature>
<evidence type="ECO:0000313" key="5">
    <source>
        <dbReference type="EMBL" id="JAI44842.1"/>
    </source>
</evidence>
<name>A0A0K8W120_BACLA</name>
<proteinExistence type="predicted"/>
<feature type="region of interest" description="Disordered" evidence="3">
    <location>
        <begin position="385"/>
        <end position="573"/>
    </location>
</feature>
<dbReference type="InterPro" id="IPR040397">
    <property type="entry name" value="SWAP"/>
</dbReference>
<feature type="compositionally biased region" description="Basic and acidic residues" evidence="3">
    <location>
        <begin position="192"/>
        <end position="201"/>
    </location>
</feature>
<feature type="compositionally biased region" description="Basic residues" evidence="3">
    <location>
        <begin position="545"/>
        <end position="557"/>
    </location>
</feature>
<feature type="compositionally biased region" description="Basic residues" evidence="3">
    <location>
        <begin position="403"/>
        <end position="459"/>
    </location>
</feature>
<feature type="region of interest" description="Disordered" evidence="3">
    <location>
        <begin position="622"/>
        <end position="739"/>
    </location>
</feature>
<evidence type="ECO:0000259" key="4">
    <source>
        <dbReference type="SMART" id="SM01141"/>
    </source>
</evidence>
<feature type="compositionally biased region" description="Low complexity" evidence="3">
    <location>
        <begin position="478"/>
        <end position="491"/>
    </location>
</feature>
<dbReference type="OrthoDB" id="10070965at2759"/>